<accession>A0A8H9G0R8</accession>
<protein>
    <submittedName>
        <fullName evidence="5">Amino acid lyase</fullName>
    </submittedName>
</protein>
<proteinExistence type="inferred from homology"/>
<name>A0A8H9G0R8_9SPHI</name>
<evidence type="ECO:0000256" key="2">
    <source>
        <dbReference type="ARBA" id="ARBA00006966"/>
    </source>
</evidence>
<dbReference type="SUPFAM" id="SSF53383">
    <property type="entry name" value="PLP-dependent transferases"/>
    <property type="match status" value="1"/>
</dbReference>
<evidence type="ECO:0000256" key="1">
    <source>
        <dbReference type="ARBA" id="ARBA00001933"/>
    </source>
</evidence>
<keyword evidence="3" id="KW-0663">Pyridoxal phosphate</keyword>
<dbReference type="PANTHER" id="PTHR48097">
    <property type="entry name" value="L-THREONINE ALDOLASE-RELATED"/>
    <property type="match status" value="1"/>
</dbReference>
<gene>
    <name evidence="5" type="ORF">GCM10011516_28740</name>
</gene>
<dbReference type="PANTHER" id="PTHR48097:SF5">
    <property type="entry name" value="LOW SPECIFICITY L-THREONINE ALDOLASE"/>
    <property type="match status" value="1"/>
</dbReference>
<dbReference type="InterPro" id="IPR015424">
    <property type="entry name" value="PyrdxlP-dep_Trfase"/>
</dbReference>
<dbReference type="InterPro" id="IPR001597">
    <property type="entry name" value="ArAA_b-elim_lyase/Thr_aldolase"/>
</dbReference>
<dbReference type="RefSeq" id="WP_182499459.1">
    <property type="nucleotide sequence ID" value="NZ_BMKM01000009.1"/>
</dbReference>
<organism evidence="5 6">
    <name type="scientific">Sphingobacterium cellulitidis</name>
    <dbReference type="NCBI Taxonomy" id="1768011"/>
    <lineage>
        <taxon>Bacteria</taxon>
        <taxon>Pseudomonadati</taxon>
        <taxon>Bacteroidota</taxon>
        <taxon>Sphingobacteriia</taxon>
        <taxon>Sphingobacteriales</taxon>
        <taxon>Sphingobacteriaceae</taxon>
        <taxon>Sphingobacterium</taxon>
    </lineage>
</organism>
<feature type="domain" description="Aromatic amino acid beta-eliminating lyase/threonine aldolase" evidence="4">
    <location>
        <begin position="26"/>
        <end position="288"/>
    </location>
</feature>
<dbReference type="Pfam" id="PF01212">
    <property type="entry name" value="Beta_elim_lyase"/>
    <property type="match status" value="1"/>
</dbReference>
<dbReference type="InterPro" id="IPR015421">
    <property type="entry name" value="PyrdxlP-dep_Trfase_major"/>
</dbReference>
<keyword evidence="6" id="KW-1185">Reference proteome</keyword>
<evidence type="ECO:0000256" key="3">
    <source>
        <dbReference type="ARBA" id="ARBA00022898"/>
    </source>
</evidence>
<comment type="similarity">
    <text evidence="2">Belongs to the threonine aldolase family.</text>
</comment>
<evidence type="ECO:0000259" key="4">
    <source>
        <dbReference type="Pfam" id="PF01212"/>
    </source>
</evidence>
<comment type="cofactor">
    <cofactor evidence="1">
        <name>pyridoxal 5'-phosphate</name>
        <dbReference type="ChEBI" id="CHEBI:597326"/>
    </cofactor>
</comment>
<dbReference type="InterPro" id="IPR015422">
    <property type="entry name" value="PyrdxlP-dep_Trfase_small"/>
</dbReference>
<dbReference type="Gene3D" id="3.90.1150.10">
    <property type="entry name" value="Aspartate Aminotransferase, domain 1"/>
    <property type="match status" value="1"/>
</dbReference>
<keyword evidence="5" id="KW-0456">Lyase</keyword>
<sequence>MELKISFKNDYSEGAHPNILNLLLKTNLDQEAGYGDDKLSKAAKGFIKKRISNTDAEVFFVSGGTQANLLVISHLLKPYESVIAVDSGHIEVHETGAIENTGHKINCIPNKEGKITVAGIQSVLDVHTDNHMVKPAMVYISQSTEIGSIYSKREIEEIAYFCKENQLKFFIDGARLATALTSPSSDVSIEVIARLADVFYIGGTKNGALLGEAIVFKNSVLAEGFDYYIKQKGALMAKGRILGAQFYALFENDLFFDLGKHANAMASKLADALKQNGYSFASRPVSNQLFPILPLTVIKRLMEKYEFYVWQKLDDSQAVVRIVTSWATEESWVDSFISDLQVEI</sequence>
<dbReference type="GO" id="GO:0016829">
    <property type="term" value="F:lyase activity"/>
    <property type="evidence" value="ECO:0007669"/>
    <property type="project" value="UniProtKB-KW"/>
</dbReference>
<dbReference type="EMBL" id="BMKM01000009">
    <property type="protein sequence ID" value="GGE29204.1"/>
    <property type="molecule type" value="Genomic_DNA"/>
</dbReference>
<evidence type="ECO:0000313" key="5">
    <source>
        <dbReference type="EMBL" id="GGE29204.1"/>
    </source>
</evidence>
<dbReference type="Gene3D" id="3.40.640.10">
    <property type="entry name" value="Type I PLP-dependent aspartate aminotransferase-like (Major domain)"/>
    <property type="match status" value="1"/>
</dbReference>
<comment type="caution">
    <text evidence="5">The sequence shown here is derived from an EMBL/GenBank/DDBJ whole genome shotgun (WGS) entry which is preliminary data.</text>
</comment>
<dbReference type="Proteomes" id="UP000614460">
    <property type="component" value="Unassembled WGS sequence"/>
</dbReference>
<dbReference type="GO" id="GO:0006520">
    <property type="term" value="P:amino acid metabolic process"/>
    <property type="evidence" value="ECO:0007669"/>
    <property type="project" value="InterPro"/>
</dbReference>
<evidence type="ECO:0000313" key="6">
    <source>
        <dbReference type="Proteomes" id="UP000614460"/>
    </source>
</evidence>
<reference evidence="5" key="1">
    <citation type="journal article" date="2014" name="Int. J. Syst. Evol. Microbiol.">
        <title>Complete genome sequence of Corynebacterium casei LMG S-19264T (=DSM 44701T), isolated from a smear-ripened cheese.</title>
        <authorList>
            <consortium name="US DOE Joint Genome Institute (JGI-PGF)"/>
            <person name="Walter F."/>
            <person name="Albersmeier A."/>
            <person name="Kalinowski J."/>
            <person name="Ruckert C."/>
        </authorList>
    </citation>
    <scope>NUCLEOTIDE SEQUENCE</scope>
    <source>
        <strain evidence="5">CGMCC 1.15966</strain>
    </source>
</reference>
<dbReference type="AlphaFoldDB" id="A0A8H9G0R8"/>
<reference evidence="5" key="2">
    <citation type="submission" date="2020-09" db="EMBL/GenBank/DDBJ databases">
        <authorList>
            <person name="Sun Q."/>
            <person name="Zhou Y."/>
        </authorList>
    </citation>
    <scope>NUCLEOTIDE SEQUENCE</scope>
    <source>
        <strain evidence="5">CGMCC 1.15966</strain>
    </source>
</reference>